<comment type="caution">
    <text evidence="1">The sequence shown here is derived from an EMBL/GenBank/DDBJ whole genome shotgun (WGS) entry which is preliminary data.</text>
</comment>
<dbReference type="Proteomes" id="UP000814033">
    <property type="component" value="Unassembled WGS sequence"/>
</dbReference>
<name>A0ACB8RJU4_9AGAM</name>
<gene>
    <name evidence="1" type="ORF">FA95DRAFT_255542</name>
</gene>
<evidence type="ECO:0000313" key="2">
    <source>
        <dbReference type="Proteomes" id="UP000814033"/>
    </source>
</evidence>
<accession>A0ACB8RJU4</accession>
<keyword evidence="2" id="KW-1185">Reference proteome</keyword>
<organism evidence="1 2">
    <name type="scientific">Auriscalpium vulgare</name>
    <dbReference type="NCBI Taxonomy" id="40419"/>
    <lineage>
        <taxon>Eukaryota</taxon>
        <taxon>Fungi</taxon>
        <taxon>Dikarya</taxon>
        <taxon>Basidiomycota</taxon>
        <taxon>Agaricomycotina</taxon>
        <taxon>Agaricomycetes</taxon>
        <taxon>Russulales</taxon>
        <taxon>Auriscalpiaceae</taxon>
        <taxon>Auriscalpium</taxon>
    </lineage>
</organism>
<sequence length="149" mass="16759">MRVLQACNSGRRAGTWSRSAPRRARYPSISQHCACFRRVRLSTKSRSKTSLSRAGLSESTCPAWNAPSRATCAPLRRTRCHSAKCSTSWLSSPSSSLNPHTNSPRSHARCDTDTTPRAELMEDFRPGYLQAKYPARCRRARCPICRLYP</sequence>
<reference evidence="1" key="1">
    <citation type="submission" date="2021-02" db="EMBL/GenBank/DDBJ databases">
        <authorList>
            <consortium name="DOE Joint Genome Institute"/>
            <person name="Ahrendt S."/>
            <person name="Looney B.P."/>
            <person name="Miyauchi S."/>
            <person name="Morin E."/>
            <person name="Drula E."/>
            <person name="Courty P.E."/>
            <person name="Chicoki N."/>
            <person name="Fauchery L."/>
            <person name="Kohler A."/>
            <person name="Kuo A."/>
            <person name="Labutti K."/>
            <person name="Pangilinan J."/>
            <person name="Lipzen A."/>
            <person name="Riley R."/>
            <person name="Andreopoulos W."/>
            <person name="He G."/>
            <person name="Johnson J."/>
            <person name="Barry K.W."/>
            <person name="Grigoriev I.V."/>
            <person name="Nagy L."/>
            <person name="Hibbett D."/>
            <person name="Henrissat B."/>
            <person name="Matheny P.B."/>
            <person name="Labbe J."/>
            <person name="Martin F."/>
        </authorList>
    </citation>
    <scope>NUCLEOTIDE SEQUENCE</scope>
    <source>
        <strain evidence="1">FP105234-sp</strain>
    </source>
</reference>
<reference evidence="1" key="2">
    <citation type="journal article" date="2022" name="New Phytol.">
        <title>Evolutionary transition to the ectomycorrhizal habit in the genomes of a hyperdiverse lineage of mushroom-forming fungi.</title>
        <authorList>
            <person name="Looney B."/>
            <person name="Miyauchi S."/>
            <person name="Morin E."/>
            <person name="Drula E."/>
            <person name="Courty P.E."/>
            <person name="Kohler A."/>
            <person name="Kuo A."/>
            <person name="LaButti K."/>
            <person name="Pangilinan J."/>
            <person name="Lipzen A."/>
            <person name="Riley R."/>
            <person name="Andreopoulos W."/>
            <person name="He G."/>
            <person name="Johnson J."/>
            <person name="Nolan M."/>
            <person name="Tritt A."/>
            <person name="Barry K.W."/>
            <person name="Grigoriev I.V."/>
            <person name="Nagy L.G."/>
            <person name="Hibbett D."/>
            <person name="Henrissat B."/>
            <person name="Matheny P.B."/>
            <person name="Labbe J."/>
            <person name="Martin F.M."/>
        </authorList>
    </citation>
    <scope>NUCLEOTIDE SEQUENCE</scope>
    <source>
        <strain evidence="1">FP105234-sp</strain>
    </source>
</reference>
<protein>
    <submittedName>
        <fullName evidence="1">Uncharacterized protein</fullName>
    </submittedName>
</protein>
<proteinExistence type="predicted"/>
<dbReference type="EMBL" id="MU275982">
    <property type="protein sequence ID" value="KAI0044456.1"/>
    <property type="molecule type" value="Genomic_DNA"/>
</dbReference>
<evidence type="ECO:0000313" key="1">
    <source>
        <dbReference type="EMBL" id="KAI0044456.1"/>
    </source>
</evidence>